<dbReference type="AlphaFoldDB" id="A0A2G9TGA3"/>
<protein>
    <submittedName>
        <fullName evidence="1">Uncharacterized protein</fullName>
    </submittedName>
</protein>
<dbReference type="EMBL" id="KZ375008">
    <property type="protein sequence ID" value="PIO56552.1"/>
    <property type="molecule type" value="Genomic_DNA"/>
</dbReference>
<proteinExistence type="predicted"/>
<accession>A0A2G9TGA3</accession>
<organism evidence="1 2">
    <name type="scientific">Teladorsagia circumcincta</name>
    <name type="common">Brown stomach worm</name>
    <name type="synonym">Ostertagia circumcincta</name>
    <dbReference type="NCBI Taxonomy" id="45464"/>
    <lineage>
        <taxon>Eukaryota</taxon>
        <taxon>Metazoa</taxon>
        <taxon>Ecdysozoa</taxon>
        <taxon>Nematoda</taxon>
        <taxon>Chromadorea</taxon>
        <taxon>Rhabditida</taxon>
        <taxon>Rhabditina</taxon>
        <taxon>Rhabditomorpha</taxon>
        <taxon>Strongyloidea</taxon>
        <taxon>Trichostrongylidae</taxon>
        <taxon>Teladorsagia</taxon>
    </lineage>
</organism>
<dbReference type="Proteomes" id="UP000230423">
    <property type="component" value="Unassembled WGS sequence"/>
</dbReference>
<reference evidence="1 2" key="1">
    <citation type="submission" date="2015-09" db="EMBL/GenBank/DDBJ databases">
        <title>Draft genome of the parasitic nematode Teladorsagia circumcincta isolate WARC Sus (inbred).</title>
        <authorList>
            <person name="Mitreva M."/>
        </authorList>
    </citation>
    <scope>NUCLEOTIDE SEQUENCE [LARGE SCALE GENOMIC DNA]</scope>
    <source>
        <strain evidence="1 2">S</strain>
    </source>
</reference>
<name>A0A2G9TGA3_TELCI</name>
<gene>
    <name evidence="1" type="ORF">TELCIR_22048</name>
</gene>
<evidence type="ECO:0000313" key="2">
    <source>
        <dbReference type="Proteomes" id="UP000230423"/>
    </source>
</evidence>
<keyword evidence="2" id="KW-1185">Reference proteome</keyword>
<dbReference type="OrthoDB" id="5871068at2759"/>
<evidence type="ECO:0000313" key="1">
    <source>
        <dbReference type="EMBL" id="PIO56552.1"/>
    </source>
</evidence>
<sequence>MSDTNTTSTAGVTGGLLGAIRRTSDAFVQTLHVVAHPLEPYKEPALPPVVTAADTQHQVGRRVSDVDHLWQTAEKVEDGF</sequence>